<evidence type="ECO:0000256" key="5">
    <source>
        <dbReference type="PIRSR" id="PIRSR015582-2"/>
    </source>
</evidence>
<evidence type="ECO:0000259" key="6">
    <source>
        <dbReference type="Pfam" id="PF03328"/>
    </source>
</evidence>
<dbReference type="Gene3D" id="3.20.20.60">
    <property type="entry name" value="Phosphoenolpyruvate-binding domains"/>
    <property type="match status" value="1"/>
</dbReference>
<feature type="binding site" evidence="4">
    <location>
        <position position="71"/>
    </location>
    <ligand>
        <name>substrate</name>
    </ligand>
</feature>
<dbReference type="Pfam" id="PF03328">
    <property type="entry name" value="HpcH_HpaI"/>
    <property type="match status" value="1"/>
</dbReference>
<evidence type="ECO:0000313" key="9">
    <source>
        <dbReference type="Proteomes" id="UP001226160"/>
    </source>
</evidence>
<dbReference type="Proteomes" id="UP001243856">
    <property type="component" value="Unassembled WGS sequence"/>
</dbReference>
<dbReference type="SUPFAM" id="SSF51621">
    <property type="entry name" value="Phosphoenolpyruvate/pyruvate domain"/>
    <property type="match status" value="1"/>
</dbReference>
<dbReference type="PANTHER" id="PTHR32308:SF10">
    <property type="entry name" value="CITRATE LYASE SUBUNIT BETA"/>
    <property type="match status" value="1"/>
</dbReference>
<evidence type="ECO:0000313" key="10">
    <source>
        <dbReference type="Proteomes" id="UP001243856"/>
    </source>
</evidence>
<proteinExistence type="predicted"/>
<keyword evidence="8" id="KW-0456">Lyase</keyword>
<dbReference type="InterPro" id="IPR040442">
    <property type="entry name" value="Pyrv_kinase-like_dom_sf"/>
</dbReference>
<evidence type="ECO:0000256" key="3">
    <source>
        <dbReference type="ARBA" id="ARBA00022842"/>
    </source>
</evidence>
<reference evidence="8 10" key="1">
    <citation type="submission" date="2023-05" db="EMBL/GenBank/DDBJ databases">
        <title>Metabolic capabilities are highly conserved among human nasal-associated Corynebacterium species in pangenomic analyses.</title>
        <authorList>
            <person name="Tran T.H."/>
            <person name="Roberts A.Q."/>
            <person name="Escapa I.F."/>
            <person name="Gao W."/>
            <person name="Conlan S."/>
            <person name="Kong H."/>
            <person name="Segre J.A."/>
            <person name="Kelly M.S."/>
            <person name="Lemon K.P."/>
        </authorList>
    </citation>
    <scope>NUCLEOTIDE SEQUENCE</scope>
    <source>
        <strain evidence="8">KPL2654</strain>
        <strain evidence="7 10">KPL2811</strain>
    </source>
</reference>
<organism evidence="8 9">
    <name type="scientific">Corynebacterium propinquum</name>
    <dbReference type="NCBI Taxonomy" id="43769"/>
    <lineage>
        <taxon>Bacteria</taxon>
        <taxon>Bacillati</taxon>
        <taxon>Actinomycetota</taxon>
        <taxon>Actinomycetes</taxon>
        <taxon>Mycobacteriales</taxon>
        <taxon>Corynebacteriaceae</taxon>
        <taxon>Corynebacterium</taxon>
    </lineage>
</organism>
<sequence>MKATSFETGFPTAGPAWLFAPADRPERFDKAHAAADVVILDLEDGCQEEHRTAARENIVRADLPMDSTVIRINSTGSEHSAADLAAIKQTSFRTIMLPKTESPADIDAVVEEIADAVVIALIETPRGVLAAESIALHPKVVGLFWGAEDLTAGLGGRESRNESGDYRAPAQFARMSVLFAAGAAGIGCLDSINADISDLELVEREAREVAAAGFAGKCCIHPRQVAAIRKAFAPTEEELSWARGVVSAAKENSGAFSYQGSMIDAPLVHQARRMLALESRDNPDRR</sequence>
<evidence type="ECO:0000313" key="8">
    <source>
        <dbReference type="EMBL" id="MDK4326639.1"/>
    </source>
</evidence>
<dbReference type="InterPro" id="IPR011206">
    <property type="entry name" value="Citrate_lyase_beta/mcl1/mcl2"/>
</dbReference>
<feature type="binding site" evidence="5">
    <location>
        <position position="123"/>
    </location>
    <ligand>
        <name>Mg(2+)</name>
        <dbReference type="ChEBI" id="CHEBI:18420"/>
    </ligand>
</feature>
<feature type="binding site" evidence="4">
    <location>
        <position position="123"/>
    </location>
    <ligand>
        <name>substrate</name>
    </ligand>
</feature>
<dbReference type="GO" id="GO:0006107">
    <property type="term" value="P:oxaloacetate metabolic process"/>
    <property type="evidence" value="ECO:0007669"/>
    <property type="project" value="TreeGrafter"/>
</dbReference>
<dbReference type="EMBL" id="JASNVK010000007">
    <property type="protein sequence ID" value="MDK4300658.1"/>
    <property type="molecule type" value="Genomic_DNA"/>
</dbReference>
<dbReference type="GO" id="GO:0000287">
    <property type="term" value="F:magnesium ion binding"/>
    <property type="evidence" value="ECO:0007669"/>
    <property type="project" value="TreeGrafter"/>
</dbReference>
<evidence type="ECO:0000256" key="2">
    <source>
        <dbReference type="ARBA" id="ARBA00022723"/>
    </source>
</evidence>
<feature type="domain" description="HpcH/HpaI aldolase/citrate lyase" evidence="6">
    <location>
        <begin position="18"/>
        <end position="222"/>
    </location>
</feature>
<dbReference type="InterPro" id="IPR005000">
    <property type="entry name" value="Aldolase/citrate-lyase_domain"/>
</dbReference>
<evidence type="ECO:0000313" key="7">
    <source>
        <dbReference type="EMBL" id="MDK4300658.1"/>
    </source>
</evidence>
<dbReference type="AlphaFoldDB" id="A0AAP4BUF4"/>
<comment type="cofactor">
    <cofactor evidence="1">
        <name>Mg(2+)</name>
        <dbReference type="ChEBI" id="CHEBI:18420"/>
    </cofactor>
</comment>
<keyword evidence="2 5" id="KW-0479">Metal-binding</keyword>
<dbReference type="EMBL" id="JASNVP010000008">
    <property type="protein sequence ID" value="MDK4326639.1"/>
    <property type="molecule type" value="Genomic_DNA"/>
</dbReference>
<feature type="binding site" evidence="5">
    <location>
        <position position="149"/>
    </location>
    <ligand>
        <name>Mg(2+)</name>
        <dbReference type="ChEBI" id="CHEBI:18420"/>
    </ligand>
</feature>
<gene>
    <name evidence="7" type="ORF">QPX45_05255</name>
    <name evidence="8" type="ORF">QPX54_09010</name>
</gene>
<dbReference type="InterPro" id="IPR015813">
    <property type="entry name" value="Pyrv/PenolPyrv_kinase-like_dom"/>
</dbReference>
<comment type="caution">
    <text evidence="8">The sequence shown here is derived from an EMBL/GenBank/DDBJ whole genome shotgun (WGS) entry which is preliminary data.</text>
</comment>
<dbReference type="GO" id="GO:0016829">
    <property type="term" value="F:lyase activity"/>
    <property type="evidence" value="ECO:0007669"/>
    <property type="project" value="UniProtKB-KW"/>
</dbReference>
<name>A0AAP4BUF4_9CORY</name>
<dbReference type="PANTHER" id="PTHR32308">
    <property type="entry name" value="LYASE BETA SUBUNIT, PUTATIVE (AFU_ORTHOLOGUE AFUA_4G13030)-RELATED"/>
    <property type="match status" value="1"/>
</dbReference>
<evidence type="ECO:0000256" key="4">
    <source>
        <dbReference type="PIRSR" id="PIRSR015582-1"/>
    </source>
</evidence>
<dbReference type="Proteomes" id="UP001226160">
    <property type="component" value="Unassembled WGS sequence"/>
</dbReference>
<keyword evidence="10" id="KW-1185">Reference proteome</keyword>
<dbReference type="RefSeq" id="WP_049150515.1">
    <property type="nucleotide sequence ID" value="NZ_CABIYR010000010.1"/>
</dbReference>
<accession>A0AAP4BUF4</accession>
<protein>
    <submittedName>
        <fullName evidence="8">CoA ester lyase</fullName>
    </submittedName>
</protein>
<keyword evidence="3 5" id="KW-0460">Magnesium</keyword>
<evidence type="ECO:0000256" key="1">
    <source>
        <dbReference type="ARBA" id="ARBA00001946"/>
    </source>
</evidence>
<dbReference type="PIRSF" id="PIRSF015582">
    <property type="entry name" value="Cit_lyase_B"/>
    <property type="match status" value="1"/>
</dbReference>